<evidence type="ECO:0000313" key="2">
    <source>
        <dbReference type="EMBL" id="RHC11097.1"/>
    </source>
</evidence>
<accession>A0A413YPU5</accession>
<gene>
    <name evidence="2" type="ORF">DW860_03435</name>
</gene>
<feature type="transmembrane region" description="Helical" evidence="1">
    <location>
        <begin position="7"/>
        <end position="25"/>
    </location>
</feature>
<keyword evidence="1" id="KW-0812">Transmembrane</keyword>
<feature type="transmembrane region" description="Helical" evidence="1">
    <location>
        <begin position="225"/>
        <end position="246"/>
    </location>
</feature>
<dbReference type="Proteomes" id="UP000284742">
    <property type="component" value="Unassembled WGS sequence"/>
</dbReference>
<feature type="transmembrane region" description="Helical" evidence="1">
    <location>
        <begin position="186"/>
        <end position="219"/>
    </location>
</feature>
<evidence type="ECO:0008006" key="4">
    <source>
        <dbReference type="Google" id="ProtNLM"/>
    </source>
</evidence>
<feature type="transmembrane region" description="Helical" evidence="1">
    <location>
        <begin position="344"/>
        <end position="365"/>
    </location>
</feature>
<reference evidence="2 3" key="1">
    <citation type="submission" date="2018-08" db="EMBL/GenBank/DDBJ databases">
        <title>A genome reference for cultivated species of the human gut microbiota.</title>
        <authorList>
            <person name="Zou Y."/>
            <person name="Xue W."/>
            <person name="Luo G."/>
        </authorList>
    </citation>
    <scope>NUCLEOTIDE SEQUENCE [LARGE SCALE GENOMIC DNA]</scope>
    <source>
        <strain evidence="2 3">AM37-5</strain>
    </source>
</reference>
<keyword evidence="1" id="KW-0472">Membrane</keyword>
<feature type="transmembrane region" description="Helical" evidence="1">
    <location>
        <begin position="266"/>
        <end position="292"/>
    </location>
</feature>
<dbReference type="Pfam" id="PF19528">
    <property type="entry name" value="DUF6056"/>
    <property type="match status" value="1"/>
</dbReference>
<comment type="caution">
    <text evidence="2">The sequence shown here is derived from an EMBL/GenBank/DDBJ whole genome shotgun (WGS) entry which is preliminary data.</text>
</comment>
<proteinExistence type="predicted"/>
<organism evidence="2 3">
    <name type="scientific">Dorea formicigenerans</name>
    <dbReference type="NCBI Taxonomy" id="39486"/>
    <lineage>
        <taxon>Bacteria</taxon>
        <taxon>Bacillati</taxon>
        <taxon>Bacillota</taxon>
        <taxon>Clostridia</taxon>
        <taxon>Lachnospirales</taxon>
        <taxon>Lachnospiraceae</taxon>
        <taxon>Dorea</taxon>
    </lineage>
</organism>
<evidence type="ECO:0000256" key="1">
    <source>
        <dbReference type="SAM" id="Phobius"/>
    </source>
</evidence>
<feature type="transmembrane region" description="Helical" evidence="1">
    <location>
        <begin position="385"/>
        <end position="407"/>
    </location>
</feature>
<dbReference type="EMBL" id="QSHK01000001">
    <property type="protein sequence ID" value="RHC11097.1"/>
    <property type="molecule type" value="Genomic_DNA"/>
</dbReference>
<feature type="transmembrane region" description="Helical" evidence="1">
    <location>
        <begin position="312"/>
        <end position="332"/>
    </location>
</feature>
<feature type="transmembrane region" description="Helical" evidence="1">
    <location>
        <begin position="153"/>
        <end position="174"/>
    </location>
</feature>
<keyword evidence="1" id="KW-1133">Transmembrane helix</keyword>
<dbReference type="AlphaFoldDB" id="A0A413YPU5"/>
<feature type="transmembrane region" description="Helical" evidence="1">
    <location>
        <begin position="90"/>
        <end position="114"/>
    </location>
</feature>
<name>A0A413YPU5_9FIRM</name>
<dbReference type="RefSeq" id="WP_118358324.1">
    <property type="nucleotide sequence ID" value="NZ_QSHK01000001.1"/>
</dbReference>
<dbReference type="InterPro" id="IPR045691">
    <property type="entry name" value="DUF6056"/>
</dbReference>
<protein>
    <recommendedName>
        <fullName evidence="4">Glycosyltransferase RgtA/B/C/D-like domain-containing protein</fullName>
    </recommendedName>
</protein>
<sequence length="501" mass="57354">MKKRNFTIFLIIIFILSLIPLYYIAGYAHPSVDDYFYGAETAQIWHNTHSLDQVLQKSFVLMKDSYITWQGNFTAIFLMRLQPAIFGENYYVIAPIILITSFVISMLMFFYLFLKRCFHAATQTSIGTSIVITFTALQFTYMPSDSFYWYNGAIYYTFFFSLMLFLFSSLIVMATAKRNWTKPVYFIISLILAFIIGGGNYATALFTPIVLGVITVYAIYKHDKFSIPCALTTLVAFISLIVSMIAPGNAIRQAGVEGGPSVIRAFVYSFAYGAYSIANSTTLPVLIIWIALLPVFYHIATKYKTWEYKYPLLFLIFTFGIYCSQGTPVFYAQGLNIPYRMMNIIYFSYYGFVTINLIYFAGWIHRHFGTTAFADYLCNFYNSKYWFMKSMIFILLFSVSCVGLVTITRTDDDRTLVANLPLSVDATYAILNGSASIYDQELTERDKLLSSSQEVDIIVPELSTTPSPLFHTDITEDPTNWKNAHLSVYYNKHYISTSKQE</sequence>
<feature type="transmembrane region" description="Helical" evidence="1">
    <location>
        <begin position="121"/>
        <end position="141"/>
    </location>
</feature>
<evidence type="ECO:0000313" key="3">
    <source>
        <dbReference type="Proteomes" id="UP000284742"/>
    </source>
</evidence>